<feature type="transmembrane region" description="Helical" evidence="1">
    <location>
        <begin position="65"/>
        <end position="85"/>
    </location>
</feature>
<proteinExistence type="predicted"/>
<evidence type="ECO:0000256" key="1">
    <source>
        <dbReference type="SAM" id="Phobius"/>
    </source>
</evidence>
<organism evidence="2 3">
    <name type="scientific">Sphingobacterium populi</name>
    <dbReference type="NCBI Taxonomy" id="1812824"/>
    <lineage>
        <taxon>Bacteria</taxon>
        <taxon>Pseudomonadati</taxon>
        <taxon>Bacteroidota</taxon>
        <taxon>Sphingobacteriia</taxon>
        <taxon>Sphingobacteriales</taxon>
        <taxon>Sphingobacteriaceae</taxon>
        <taxon>Sphingobacterium</taxon>
    </lineage>
</organism>
<accession>A0ABW5UCH9</accession>
<name>A0ABW5UCH9_9SPHI</name>
<dbReference type="EMBL" id="JBHUMB010000013">
    <property type="protein sequence ID" value="MFD2743658.1"/>
    <property type="molecule type" value="Genomic_DNA"/>
</dbReference>
<comment type="caution">
    <text evidence="2">The sequence shown here is derived from an EMBL/GenBank/DDBJ whole genome shotgun (WGS) entry which is preliminary data.</text>
</comment>
<evidence type="ECO:0000313" key="2">
    <source>
        <dbReference type="EMBL" id="MFD2743658.1"/>
    </source>
</evidence>
<reference evidence="3" key="1">
    <citation type="journal article" date="2019" name="Int. J. Syst. Evol. Microbiol.">
        <title>The Global Catalogue of Microorganisms (GCM) 10K type strain sequencing project: providing services to taxonomists for standard genome sequencing and annotation.</title>
        <authorList>
            <consortium name="The Broad Institute Genomics Platform"/>
            <consortium name="The Broad Institute Genome Sequencing Center for Infectious Disease"/>
            <person name="Wu L."/>
            <person name="Ma J."/>
        </authorList>
    </citation>
    <scope>NUCLEOTIDE SEQUENCE [LARGE SCALE GENOMIC DNA]</scope>
    <source>
        <strain evidence="3">KCTC 42247</strain>
    </source>
</reference>
<protein>
    <recommendedName>
        <fullName evidence="4">DUF3278 domain-containing protein</fullName>
    </recommendedName>
</protein>
<dbReference type="RefSeq" id="WP_156472551.1">
    <property type="nucleotide sequence ID" value="NZ_JBHUMB010000013.1"/>
</dbReference>
<gene>
    <name evidence="2" type="ORF">ACFSQ6_09645</name>
</gene>
<evidence type="ECO:0000313" key="3">
    <source>
        <dbReference type="Proteomes" id="UP001597418"/>
    </source>
</evidence>
<feature type="transmembrane region" description="Helical" evidence="1">
    <location>
        <begin position="124"/>
        <end position="142"/>
    </location>
</feature>
<dbReference type="Proteomes" id="UP001597418">
    <property type="component" value="Unassembled WGS sequence"/>
</dbReference>
<keyword evidence="3" id="KW-1185">Reference proteome</keyword>
<feature type="transmembrane region" description="Helical" evidence="1">
    <location>
        <begin position="162"/>
        <end position="182"/>
    </location>
</feature>
<keyword evidence="1" id="KW-0812">Transmembrane</keyword>
<evidence type="ECO:0008006" key="4">
    <source>
        <dbReference type="Google" id="ProtNLM"/>
    </source>
</evidence>
<keyword evidence="1" id="KW-0472">Membrane</keyword>
<feature type="transmembrane region" description="Helical" evidence="1">
    <location>
        <begin position="43"/>
        <end position="59"/>
    </location>
</feature>
<sequence length="208" mass="25077">MNFDEIKKQWDQQAGDLVQVRPASLQKTQSILETIRKNFKRELIYTSIALIFLLTIPFYEDFHEVIVIVYYLIILQVVLITISHFKNIHRITRIDRNPYILNSKENLQQVYYELKYTIELQRRMIFFMAPLSTMIYFILIGRENAMQWFSNYYHFTDTLDKNPWFFVWNLLGLATFLAFVMYRSSVQIEKRYGTPLTEIKSVLEDIEE</sequence>
<keyword evidence="1" id="KW-1133">Transmembrane helix</keyword>